<comment type="caution">
    <text evidence="2">The sequence shown here is derived from an EMBL/GenBank/DDBJ whole genome shotgun (WGS) entry which is preliminary data.</text>
</comment>
<organism evidence="2 3">
    <name type="scientific">Zancudomyces culisetae</name>
    <name type="common">Gut fungus</name>
    <name type="synonym">Smittium culisetae</name>
    <dbReference type="NCBI Taxonomy" id="1213189"/>
    <lineage>
        <taxon>Eukaryota</taxon>
        <taxon>Fungi</taxon>
        <taxon>Fungi incertae sedis</taxon>
        <taxon>Zoopagomycota</taxon>
        <taxon>Kickxellomycotina</taxon>
        <taxon>Harpellomycetes</taxon>
        <taxon>Harpellales</taxon>
        <taxon>Legeriomycetaceae</taxon>
        <taxon>Zancudomyces</taxon>
    </lineage>
</organism>
<keyword evidence="3" id="KW-1185">Reference proteome</keyword>
<gene>
    <name evidence="2" type="ORF">AX774_g5050</name>
</gene>
<dbReference type="AlphaFoldDB" id="A0A1R1PKN4"/>
<reference evidence="3" key="1">
    <citation type="submission" date="2017-01" db="EMBL/GenBank/DDBJ databases">
        <authorList>
            <person name="Wang Y."/>
            <person name="White M."/>
            <person name="Kvist S."/>
            <person name="Moncalvo J.-M."/>
        </authorList>
    </citation>
    <scope>NUCLEOTIDE SEQUENCE [LARGE SCALE GENOMIC DNA]</scope>
    <source>
        <strain evidence="3">COL-18-3</strain>
    </source>
</reference>
<dbReference type="EMBL" id="LSSK01000887">
    <property type="protein sequence ID" value="OMH81497.1"/>
    <property type="molecule type" value="Genomic_DNA"/>
</dbReference>
<feature type="transmembrane region" description="Helical" evidence="1">
    <location>
        <begin position="55"/>
        <end position="75"/>
    </location>
</feature>
<keyword evidence="1" id="KW-1133">Transmembrane helix</keyword>
<protein>
    <submittedName>
        <fullName evidence="2">Uncharacterized protein</fullName>
    </submittedName>
</protein>
<feature type="transmembrane region" description="Helical" evidence="1">
    <location>
        <begin position="28"/>
        <end position="49"/>
    </location>
</feature>
<evidence type="ECO:0000256" key="1">
    <source>
        <dbReference type="SAM" id="Phobius"/>
    </source>
</evidence>
<accession>A0A1R1PKN4</accession>
<evidence type="ECO:0000313" key="3">
    <source>
        <dbReference type="Proteomes" id="UP000188320"/>
    </source>
</evidence>
<dbReference type="Proteomes" id="UP000188320">
    <property type="component" value="Unassembled WGS sequence"/>
</dbReference>
<keyword evidence="1" id="KW-0812">Transmembrane</keyword>
<keyword evidence="1" id="KW-0472">Membrane</keyword>
<evidence type="ECO:0000313" key="2">
    <source>
        <dbReference type="EMBL" id="OMH81497.1"/>
    </source>
</evidence>
<proteinExistence type="predicted"/>
<sequence>MQQFHQGSPSIGNFGTITQLLSHKVISVINGAAITPNVFVTITFADFFIDKDVNFSWFTGVFAILIHPFYQRHFLFCQHKISRRALTTACTN</sequence>
<name>A0A1R1PKN4_ZANCU</name>